<name>D9SD27_GALCS</name>
<evidence type="ECO:0000313" key="2">
    <source>
        <dbReference type="Proteomes" id="UP000001235"/>
    </source>
</evidence>
<gene>
    <name evidence="1" type="ordered locus">Galf_0675</name>
</gene>
<reference evidence="1 2" key="1">
    <citation type="submission" date="2010-08" db="EMBL/GenBank/DDBJ databases">
        <title>Complete sequence of Gallionella capsiferriformans ES-2.</title>
        <authorList>
            <consortium name="US DOE Joint Genome Institute"/>
            <person name="Lucas S."/>
            <person name="Copeland A."/>
            <person name="Lapidus A."/>
            <person name="Cheng J.-F."/>
            <person name="Bruce D."/>
            <person name="Goodwin L."/>
            <person name="Pitluck S."/>
            <person name="Chertkov O."/>
            <person name="Davenport K.W."/>
            <person name="Detter J.C."/>
            <person name="Han C."/>
            <person name="Tapia R."/>
            <person name="Land M."/>
            <person name="Hauser L."/>
            <person name="Chang Y.-J."/>
            <person name="Jeffries C."/>
            <person name="Kyrpides N."/>
            <person name="Ivanova N."/>
            <person name="Mikhailova N."/>
            <person name="Shelobolina E.S."/>
            <person name="Picardal F."/>
            <person name="Roden E."/>
            <person name="Emerson D."/>
            <person name="Woyke T."/>
        </authorList>
    </citation>
    <scope>NUCLEOTIDE SEQUENCE [LARGE SCALE GENOMIC DNA]</scope>
    <source>
        <strain evidence="1 2">ES-2</strain>
    </source>
</reference>
<proteinExistence type="predicted"/>
<organism evidence="1 2">
    <name type="scientific">Gallionella capsiferriformans (strain ES-2)</name>
    <name type="common">Gallionella ferruginea capsiferriformans (strain ES-2)</name>
    <dbReference type="NCBI Taxonomy" id="395494"/>
    <lineage>
        <taxon>Bacteria</taxon>
        <taxon>Pseudomonadati</taxon>
        <taxon>Pseudomonadota</taxon>
        <taxon>Betaproteobacteria</taxon>
        <taxon>Nitrosomonadales</taxon>
        <taxon>Gallionellaceae</taxon>
        <taxon>Gallionella</taxon>
    </lineage>
</organism>
<dbReference type="Proteomes" id="UP000001235">
    <property type="component" value="Chromosome"/>
</dbReference>
<dbReference type="HOGENOM" id="CLU_180681_0_0_4"/>
<evidence type="ECO:0000313" key="1">
    <source>
        <dbReference type="EMBL" id="ADL54716.1"/>
    </source>
</evidence>
<sequence>MQNFNPLVVLAVVRAECSIRRKRSTWGTSVLTKYLAELITLRNNGASLAEIRFWLKKHKRIKVARSTIKRFLDKKKAAVI</sequence>
<evidence type="ECO:0008006" key="3">
    <source>
        <dbReference type="Google" id="ProtNLM"/>
    </source>
</evidence>
<dbReference type="AlphaFoldDB" id="D9SD27"/>
<accession>D9SD27</accession>
<dbReference type="KEGG" id="gca:Galf_0675"/>
<protein>
    <recommendedName>
        <fullName evidence="3">Integrase catalytic region</fullName>
    </recommendedName>
</protein>
<dbReference type="EMBL" id="CP002159">
    <property type="protein sequence ID" value="ADL54716.1"/>
    <property type="molecule type" value="Genomic_DNA"/>
</dbReference>
<keyword evidence="2" id="KW-1185">Reference proteome</keyword>